<sequence>MSSPPSGTRTEQPPLVSLVLQSKKALQHGEQLCSKANSLTNASAQCAVDVLALDAKVKWVSEAVIEQLKLAATVAKSIELRRSQLERRIREWDTIRSQHTTALDSILEALGTQLVPPDFHQTSSDSSLFGSQESIDKPNGIIDPRLSPTATVRDDQLGRKTRQNVDRSKWKTLRDFVDEAAIEDVLDAVEGERTRLDDIMASTYHYPETLSNAVASIRASLPVSGAYPPINPILSIQEHTTIDMAKHLESLTEHYEQMASALHDSETGEVFSEEDMKEMNRDTEELPAIMSELEDNVKEIEAAHEKLLTAKATAKEKLDTSSSILDDLDELGEIMSDMLEKQQEVEEDCEDVIEGLQQRLQVVEELRHRYVLYQSSFNKLLIEIARRRQYREAAEKIVEGMIGQLRAMAEEERQVRDDFNADHGAHIPADLCLCIENPPTRWDVVPFPGDVRETLPEIDSDLLTQAREKLSTGDVIFPGTDSL</sequence>
<dbReference type="GO" id="GO:0034045">
    <property type="term" value="C:phagophore assembly site membrane"/>
    <property type="evidence" value="ECO:0007669"/>
    <property type="project" value="UniProtKB-SubCell"/>
</dbReference>
<dbReference type="PANTHER" id="PTHR28005:SF1">
    <property type="entry name" value="AUTOPHAGY-RELATED PROTEIN 17"/>
    <property type="match status" value="1"/>
</dbReference>
<evidence type="ECO:0000259" key="8">
    <source>
        <dbReference type="Pfam" id="PF04108"/>
    </source>
</evidence>
<evidence type="ECO:0000256" key="4">
    <source>
        <dbReference type="ARBA" id="ARBA00023006"/>
    </source>
</evidence>
<evidence type="ECO:0000313" key="10">
    <source>
        <dbReference type="Proteomes" id="UP000054217"/>
    </source>
</evidence>
<dbReference type="InterPro" id="IPR007240">
    <property type="entry name" value="Atg17"/>
</dbReference>
<feature type="coiled-coil region" evidence="7">
    <location>
        <begin position="290"/>
        <end position="366"/>
    </location>
</feature>
<dbReference type="GO" id="GO:0030295">
    <property type="term" value="F:protein kinase activator activity"/>
    <property type="evidence" value="ECO:0007669"/>
    <property type="project" value="TreeGrafter"/>
</dbReference>
<dbReference type="InterPro" id="IPR045326">
    <property type="entry name" value="ATG17-like_dom"/>
</dbReference>
<evidence type="ECO:0000256" key="1">
    <source>
        <dbReference type="ARBA" id="ARBA00006259"/>
    </source>
</evidence>
<gene>
    <name evidence="9" type="ORF">M404DRAFT_14219</name>
</gene>
<keyword evidence="10" id="KW-1185">Reference proteome</keyword>
<dbReference type="GO" id="GO:0000045">
    <property type="term" value="P:autophagosome assembly"/>
    <property type="evidence" value="ECO:0007669"/>
    <property type="project" value="TreeGrafter"/>
</dbReference>
<keyword evidence="5" id="KW-0472">Membrane</keyword>
<protein>
    <recommendedName>
        <fullName evidence="2 6">Autophagy-related protein 17</fullName>
    </recommendedName>
</protein>
<feature type="domain" description="Autophagy protein ATG17-like" evidence="8">
    <location>
        <begin position="26"/>
        <end position="425"/>
    </location>
</feature>
<dbReference type="FunCoup" id="A0A0C3PLE7">
    <property type="interactions" value="17"/>
</dbReference>
<comment type="function">
    <text evidence="6">Autophagy-specific protein that functions in response to autophagy-inducing signals as a scaffold to recruit other ATG proteins to organize preautophagosomal structure (PAS) formation. Modulates the timing and magnitude of the autophagy response, such as the size of the sequestering vesicles. Plays particularly a role in pexophagy and nucleophagy.</text>
</comment>
<dbReference type="GO" id="GO:0000422">
    <property type="term" value="P:autophagy of mitochondrion"/>
    <property type="evidence" value="ECO:0007669"/>
    <property type="project" value="TreeGrafter"/>
</dbReference>
<comment type="similarity">
    <text evidence="1 6">Belongs to the ATG17 family.</text>
</comment>
<dbReference type="EMBL" id="KN831955">
    <property type="protein sequence ID" value="KIO09114.1"/>
    <property type="molecule type" value="Genomic_DNA"/>
</dbReference>
<dbReference type="GO" id="GO:0034727">
    <property type="term" value="P:piecemeal microautophagy of the nucleus"/>
    <property type="evidence" value="ECO:0007669"/>
    <property type="project" value="TreeGrafter"/>
</dbReference>
<evidence type="ECO:0000256" key="6">
    <source>
        <dbReference type="RuleBase" id="RU368080"/>
    </source>
</evidence>
<keyword evidence="7" id="KW-0175">Coiled coil</keyword>
<accession>A0A0C3PLE7</accession>
<comment type="subcellular location">
    <subcellularLocation>
        <location evidence="6">Cytoplasm</location>
    </subcellularLocation>
    <subcellularLocation>
        <location evidence="6">Preautophagosomal structure membrane</location>
        <topology evidence="6">Peripheral membrane protein</topology>
    </subcellularLocation>
</comment>
<dbReference type="GO" id="GO:1990316">
    <property type="term" value="C:Atg1/ULK1 kinase complex"/>
    <property type="evidence" value="ECO:0007669"/>
    <property type="project" value="TreeGrafter"/>
</dbReference>
<dbReference type="Pfam" id="PF04108">
    <property type="entry name" value="ATG17_like"/>
    <property type="match status" value="1"/>
</dbReference>
<dbReference type="STRING" id="870435.A0A0C3PLE7"/>
<evidence type="ECO:0000313" key="9">
    <source>
        <dbReference type="EMBL" id="KIO09114.1"/>
    </source>
</evidence>
<dbReference type="Proteomes" id="UP000054217">
    <property type="component" value="Unassembled WGS sequence"/>
</dbReference>
<dbReference type="GO" id="GO:0060090">
    <property type="term" value="F:molecular adaptor activity"/>
    <property type="evidence" value="ECO:0007669"/>
    <property type="project" value="TreeGrafter"/>
</dbReference>
<evidence type="ECO:0000256" key="7">
    <source>
        <dbReference type="SAM" id="Coils"/>
    </source>
</evidence>
<dbReference type="InParanoid" id="A0A0C3PLE7"/>
<organism evidence="9 10">
    <name type="scientific">Pisolithus tinctorius Marx 270</name>
    <dbReference type="NCBI Taxonomy" id="870435"/>
    <lineage>
        <taxon>Eukaryota</taxon>
        <taxon>Fungi</taxon>
        <taxon>Dikarya</taxon>
        <taxon>Basidiomycota</taxon>
        <taxon>Agaricomycotina</taxon>
        <taxon>Agaricomycetes</taxon>
        <taxon>Agaricomycetidae</taxon>
        <taxon>Boletales</taxon>
        <taxon>Sclerodermatineae</taxon>
        <taxon>Pisolithaceae</taxon>
        <taxon>Pisolithus</taxon>
    </lineage>
</organism>
<keyword evidence="3 6" id="KW-0963">Cytoplasm</keyword>
<dbReference type="PANTHER" id="PTHR28005">
    <property type="entry name" value="AUTOPHAGY-RELATED PROTEIN 17"/>
    <property type="match status" value="1"/>
</dbReference>
<dbReference type="AlphaFoldDB" id="A0A0C3PLE7"/>
<proteinExistence type="inferred from homology"/>
<keyword evidence="4 6" id="KW-0072">Autophagy</keyword>
<evidence type="ECO:0000256" key="5">
    <source>
        <dbReference type="ARBA" id="ARBA00023136"/>
    </source>
</evidence>
<dbReference type="OrthoDB" id="1937984at2759"/>
<evidence type="ECO:0000256" key="3">
    <source>
        <dbReference type="ARBA" id="ARBA00022490"/>
    </source>
</evidence>
<name>A0A0C3PLE7_PISTI</name>
<evidence type="ECO:0000256" key="2">
    <source>
        <dbReference type="ARBA" id="ARBA00013806"/>
    </source>
</evidence>
<reference evidence="10" key="2">
    <citation type="submission" date="2015-01" db="EMBL/GenBank/DDBJ databases">
        <title>Evolutionary Origins and Diversification of the Mycorrhizal Mutualists.</title>
        <authorList>
            <consortium name="DOE Joint Genome Institute"/>
            <consortium name="Mycorrhizal Genomics Consortium"/>
            <person name="Kohler A."/>
            <person name="Kuo A."/>
            <person name="Nagy L.G."/>
            <person name="Floudas D."/>
            <person name="Copeland A."/>
            <person name="Barry K.W."/>
            <person name="Cichocki N."/>
            <person name="Veneault-Fourrey C."/>
            <person name="LaButti K."/>
            <person name="Lindquist E.A."/>
            <person name="Lipzen A."/>
            <person name="Lundell T."/>
            <person name="Morin E."/>
            <person name="Murat C."/>
            <person name="Riley R."/>
            <person name="Ohm R."/>
            <person name="Sun H."/>
            <person name="Tunlid A."/>
            <person name="Henrissat B."/>
            <person name="Grigoriev I.V."/>
            <person name="Hibbett D.S."/>
            <person name="Martin F."/>
        </authorList>
    </citation>
    <scope>NUCLEOTIDE SEQUENCE [LARGE SCALE GENOMIC DNA]</scope>
    <source>
        <strain evidence="10">Marx 270</strain>
    </source>
</reference>
<reference evidence="9 10" key="1">
    <citation type="submission" date="2014-04" db="EMBL/GenBank/DDBJ databases">
        <authorList>
            <consortium name="DOE Joint Genome Institute"/>
            <person name="Kuo A."/>
            <person name="Kohler A."/>
            <person name="Costa M.D."/>
            <person name="Nagy L.G."/>
            <person name="Floudas D."/>
            <person name="Copeland A."/>
            <person name="Barry K.W."/>
            <person name="Cichocki N."/>
            <person name="Veneault-Fourrey C."/>
            <person name="LaButti K."/>
            <person name="Lindquist E.A."/>
            <person name="Lipzen A."/>
            <person name="Lundell T."/>
            <person name="Morin E."/>
            <person name="Murat C."/>
            <person name="Sun H."/>
            <person name="Tunlid A."/>
            <person name="Henrissat B."/>
            <person name="Grigoriev I.V."/>
            <person name="Hibbett D.S."/>
            <person name="Martin F."/>
            <person name="Nordberg H.P."/>
            <person name="Cantor M.N."/>
            <person name="Hua S.X."/>
        </authorList>
    </citation>
    <scope>NUCLEOTIDE SEQUENCE [LARGE SCALE GENOMIC DNA]</scope>
    <source>
        <strain evidence="9 10">Marx 270</strain>
    </source>
</reference>
<dbReference type="HOGENOM" id="CLU_024595_0_0_1"/>